<proteinExistence type="predicted"/>
<evidence type="ECO:0008006" key="4">
    <source>
        <dbReference type="Google" id="ProtNLM"/>
    </source>
</evidence>
<evidence type="ECO:0000313" key="3">
    <source>
        <dbReference type="Proteomes" id="UP001589609"/>
    </source>
</evidence>
<dbReference type="EMBL" id="JBHMAF010000003">
    <property type="protein sequence ID" value="MFB9757039.1"/>
    <property type="molecule type" value="Genomic_DNA"/>
</dbReference>
<name>A0ABV5W8X5_9BACI</name>
<keyword evidence="1" id="KW-1133">Transmembrane helix</keyword>
<dbReference type="Proteomes" id="UP001589609">
    <property type="component" value="Unassembled WGS sequence"/>
</dbReference>
<feature type="transmembrane region" description="Helical" evidence="1">
    <location>
        <begin position="59"/>
        <end position="78"/>
    </location>
</feature>
<keyword evidence="3" id="KW-1185">Reference proteome</keyword>
<reference evidence="2 3" key="1">
    <citation type="submission" date="2024-09" db="EMBL/GenBank/DDBJ databases">
        <authorList>
            <person name="Sun Q."/>
            <person name="Mori K."/>
        </authorList>
    </citation>
    <scope>NUCLEOTIDE SEQUENCE [LARGE SCALE GENOMIC DNA]</scope>
    <source>
        <strain evidence="2 3">JCM 11201</strain>
    </source>
</reference>
<feature type="transmembrane region" description="Helical" evidence="1">
    <location>
        <begin position="36"/>
        <end position="53"/>
    </location>
</feature>
<organism evidence="2 3">
    <name type="scientific">Ectobacillus funiculus</name>
    <dbReference type="NCBI Taxonomy" id="137993"/>
    <lineage>
        <taxon>Bacteria</taxon>
        <taxon>Bacillati</taxon>
        <taxon>Bacillota</taxon>
        <taxon>Bacilli</taxon>
        <taxon>Bacillales</taxon>
        <taxon>Bacillaceae</taxon>
        <taxon>Ectobacillus</taxon>
    </lineage>
</organism>
<evidence type="ECO:0000313" key="2">
    <source>
        <dbReference type="EMBL" id="MFB9757039.1"/>
    </source>
</evidence>
<comment type="caution">
    <text evidence="2">The sequence shown here is derived from an EMBL/GenBank/DDBJ whole genome shotgun (WGS) entry which is preliminary data.</text>
</comment>
<protein>
    <recommendedName>
        <fullName evidence="4">Holin</fullName>
    </recommendedName>
</protein>
<accession>A0ABV5W8X5</accession>
<keyword evidence="1" id="KW-0812">Transmembrane</keyword>
<sequence>MDFPIVHTNFWDAVLAVPVVLVLTQIAKVVCPIPRHYVPMLAVLLGLIISIFYSHRGNLWAGVFMGYFYGYAAIGNYSSLRTAVRHLRNDKEN</sequence>
<gene>
    <name evidence="2" type="ORF">ACFFMS_00515</name>
</gene>
<keyword evidence="1" id="KW-0472">Membrane</keyword>
<dbReference type="RefSeq" id="WP_129726110.1">
    <property type="nucleotide sequence ID" value="NZ_JBHMAF010000003.1"/>
</dbReference>
<feature type="transmembrane region" description="Helical" evidence="1">
    <location>
        <begin position="6"/>
        <end position="24"/>
    </location>
</feature>
<evidence type="ECO:0000256" key="1">
    <source>
        <dbReference type="SAM" id="Phobius"/>
    </source>
</evidence>